<comment type="caution">
    <text evidence="3">The sequence shown here is derived from an EMBL/GenBank/DDBJ whole genome shotgun (WGS) entry which is preliminary data.</text>
</comment>
<dbReference type="SUPFAM" id="SSF51735">
    <property type="entry name" value="NAD(P)-binding Rossmann-fold domains"/>
    <property type="match status" value="1"/>
</dbReference>
<dbReference type="InterPro" id="IPR036291">
    <property type="entry name" value="NAD(P)-bd_dom_sf"/>
</dbReference>
<sequence>MRIGILGNGGVAVGLGAAWVAAGHEVVIAGRSSSRAAAAASKIGAASAPLAEAVRDRDAVLLAVPWSGVEPMLRAAGDLAGVVVIDPTNAVTHAVGDHLVPGGVSAAEEIARLAPGSLVVKAFHLVPAVAWPADLTVPLAGNDPAAMETVSTLVRDAGGVPHVFGSLTRARQLEEAAGFFIALAFAGVDPRATFPSLQG</sequence>
<organism evidence="3 4">
    <name type="scientific">Tenggerimyces flavus</name>
    <dbReference type="NCBI Taxonomy" id="1708749"/>
    <lineage>
        <taxon>Bacteria</taxon>
        <taxon>Bacillati</taxon>
        <taxon>Actinomycetota</taxon>
        <taxon>Actinomycetes</taxon>
        <taxon>Propionibacteriales</taxon>
        <taxon>Nocardioidaceae</taxon>
        <taxon>Tenggerimyces</taxon>
    </lineage>
</organism>
<dbReference type="PANTHER" id="PTHR14239">
    <property type="entry name" value="DUDULIN-RELATED"/>
    <property type="match status" value="1"/>
</dbReference>
<gene>
    <name evidence="3" type="ORF">ACFOUW_24280</name>
</gene>
<name>A0ABV7YF53_9ACTN</name>
<evidence type="ECO:0000313" key="4">
    <source>
        <dbReference type="Proteomes" id="UP001595699"/>
    </source>
</evidence>
<dbReference type="RefSeq" id="WP_205120839.1">
    <property type="nucleotide sequence ID" value="NZ_JAFBCM010000001.1"/>
</dbReference>
<dbReference type="EMBL" id="JBHRZH010000021">
    <property type="protein sequence ID" value="MFC3763976.1"/>
    <property type="molecule type" value="Genomic_DNA"/>
</dbReference>
<dbReference type="InterPro" id="IPR051267">
    <property type="entry name" value="STEAP_metalloreductase"/>
</dbReference>
<reference evidence="4" key="1">
    <citation type="journal article" date="2019" name="Int. J. Syst. Evol. Microbiol.">
        <title>The Global Catalogue of Microorganisms (GCM) 10K type strain sequencing project: providing services to taxonomists for standard genome sequencing and annotation.</title>
        <authorList>
            <consortium name="The Broad Institute Genomics Platform"/>
            <consortium name="The Broad Institute Genome Sequencing Center for Infectious Disease"/>
            <person name="Wu L."/>
            <person name="Ma J."/>
        </authorList>
    </citation>
    <scope>NUCLEOTIDE SEQUENCE [LARGE SCALE GENOMIC DNA]</scope>
    <source>
        <strain evidence="4">CGMCC 4.7241</strain>
    </source>
</reference>
<dbReference type="Proteomes" id="UP001595699">
    <property type="component" value="Unassembled WGS sequence"/>
</dbReference>
<keyword evidence="4" id="KW-1185">Reference proteome</keyword>
<dbReference type="InterPro" id="IPR028939">
    <property type="entry name" value="P5C_Rdtase_cat_N"/>
</dbReference>
<feature type="domain" description="Pyrroline-5-carboxylate reductase catalytic N-terminal" evidence="2">
    <location>
        <begin position="2"/>
        <end position="89"/>
    </location>
</feature>
<proteinExistence type="predicted"/>
<keyword evidence="1" id="KW-0560">Oxidoreductase</keyword>
<protein>
    <submittedName>
        <fullName evidence="3">NADPH-dependent F420 reductase</fullName>
    </submittedName>
</protein>
<dbReference type="PANTHER" id="PTHR14239:SF10">
    <property type="entry name" value="REDUCTASE"/>
    <property type="match status" value="1"/>
</dbReference>
<evidence type="ECO:0000313" key="3">
    <source>
        <dbReference type="EMBL" id="MFC3763976.1"/>
    </source>
</evidence>
<dbReference type="Gene3D" id="3.40.50.720">
    <property type="entry name" value="NAD(P)-binding Rossmann-like Domain"/>
    <property type="match status" value="1"/>
</dbReference>
<evidence type="ECO:0000259" key="2">
    <source>
        <dbReference type="Pfam" id="PF03807"/>
    </source>
</evidence>
<accession>A0ABV7YF53</accession>
<evidence type="ECO:0000256" key="1">
    <source>
        <dbReference type="ARBA" id="ARBA00023002"/>
    </source>
</evidence>
<dbReference type="Pfam" id="PF03807">
    <property type="entry name" value="F420_oxidored"/>
    <property type="match status" value="1"/>
</dbReference>